<dbReference type="Proteomes" id="UP000595140">
    <property type="component" value="Unassembled WGS sequence"/>
</dbReference>
<sequence length="377" mass="42031">MTDMGDLHFFLGINVHRTASGLFLHKTQFTHDILERAGMVSCRPISTPVDTKAKLSASAGTALSDPSLYRSIVGALQYLTFTRPDITYAVQQLCLHLHAPHDAHFTAMKRVLRYLSGTATHGIYLTRSATDYLQAYSDADWAGCPDTKRSTSGYCVFLGDNLVSWSSKRQATTSRSSAEAEYRAVANAVAETSWIRNLLLELQHPLRRATLVFCDNVSAVYLSSNPVQHQRTKHVEVDIHFVRDKIRFGYHISTEITKKTMLASHLFSSSSSLGRHDLFGIEDLLLHVNPNLLHAWEALVHDGNALHQLFYGCLVNPSRTTITLLSRLPSSFAANRKQFPAFRLPVFLFRSRGSARADATAIALHTIQQPPLQSPDE</sequence>
<dbReference type="CDD" id="cd09272">
    <property type="entry name" value="RNase_HI_RT_Ty1"/>
    <property type="match status" value="1"/>
</dbReference>
<dbReference type="OrthoDB" id="1304888at2759"/>
<keyword evidence="2" id="KW-1185">Reference proteome</keyword>
<organism evidence="1 2">
    <name type="scientific">Cuscuta campestris</name>
    <dbReference type="NCBI Taxonomy" id="132261"/>
    <lineage>
        <taxon>Eukaryota</taxon>
        <taxon>Viridiplantae</taxon>
        <taxon>Streptophyta</taxon>
        <taxon>Embryophyta</taxon>
        <taxon>Tracheophyta</taxon>
        <taxon>Spermatophyta</taxon>
        <taxon>Magnoliopsida</taxon>
        <taxon>eudicotyledons</taxon>
        <taxon>Gunneridae</taxon>
        <taxon>Pentapetalae</taxon>
        <taxon>asterids</taxon>
        <taxon>lamiids</taxon>
        <taxon>Solanales</taxon>
        <taxon>Convolvulaceae</taxon>
        <taxon>Cuscuteae</taxon>
        <taxon>Cuscuta</taxon>
        <taxon>Cuscuta subgen. Grammica</taxon>
        <taxon>Cuscuta sect. Cleistogrammica</taxon>
    </lineage>
</organism>
<gene>
    <name evidence="1" type="ORF">CCAM_LOCUS37797</name>
</gene>
<dbReference type="AlphaFoldDB" id="A0A484N407"/>
<protein>
    <recommendedName>
        <fullName evidence="3">Reverse transcriptase Ty1/copia-type domain-containing protein</fullName>
    </recommendedName>
</protein>
<dbReference type="EMBL" id="OOIL02005825">
    <property type="protein sequence ID" value="VFQ96021.1"/>
    <property type="molecule type" value="Genomic_DNA"/>
</dbReference>
<evidence type="ECO:0000313" key="1">
    <source>
        <dbReference type="EMBL" id="VFQ96021.1"/>
    </source>
</evidence>
<dbReference type="PANTHER" id="PTHR11439">
    <property type="entry name" value="GAG-POL-RELATED RETROTRANSPOSON"/>
    <property type="match status" value="1"/>
</dbReference>
<accession>A0A484N407</accession>
<reference evidence="1 2" key="1">
    <citation type="submission" date="2018-04" db="EMBL/GenBank/DDBJ databases">
        <authorList>
            <person name="Vogel A."/>
        </authorList>
    </citation>
    <scope>NUCLEOTIDE SEQUENCE [LARGE SCALE GENOMIC DNA]</scope>
</reference>
<dbReference type="PANTHER" id="PTHR11439:SF524">
    <property type="entry name" value="RNA-DIRECTED DNA POLYMERASE, PROTEIN KINASE RLK-PELLE-DLSV FAMILY"/>
    <property type="match status" value="1"/>
</dbReference>
<dbReference type="SUPFAM" id="SSF56672">
    <property type="entry name" value="DNA/RNA polymerases"/>
    <property type="match status" value="1"/>
</dbReference>
<dbReference type="InterPro" id="IPR043502">
    <property type="entry name" value="DNA/RNA_pol_sf"/>
</dbReference>
<evidence type="ECO:0000313" key="2">
    <source>
        <dbReference type="Proteomes" id="UP000595140"/>
    </source>
</evidence>
<name>A0A484N407_9ASTE</name>
<proteinExistence type="predicted"/>
<evidence type="ECO:0008006" key="3">
    <source>
        <dbReference type="Google" id="ProtNLM"/>
    </source>
</evidence>